<keyword evidence="2" id="KW-1185">Reference proteome</keyword>
<evidence type="ECO:0000313" key="2">
    <source>
        <dbReference type="Proteomes" id="UP000326062"/>
    </source>
</evidence>
<reference evidence="1 2" key="1">
    <citation type="submission" date="2019-06" db="EMBL/GenBank/DDBJ databases">
        <title>Discovery of a novel chromosome fission-fusion reversal in muntjac.</title>
        <authorList>
            <person name="Mudd A.B."/>
            <person name="Bredeson J.V."/>
            <person name="Baum R."/>
            <person name="Hockemeyer D."/>
            <person name="Rokhsar D.S."/>
        </authorList>
    </citation>
    <scope>NUCLEOTIDE SEQUENCE [LARGE SCALE GENOMIC DNA]</scope>
    <source>
        <strain evidence="1">UCam_UCB_Mr</strain>
        <tissue evidence="1">Fibroblast cell line</tissue>
    </source>
</reference>
<name>A0A5N3XBL3_MUNRE</name>
<dbReference type="AlphaFoldDB" id="A0A5N3XBL3"/>
<gene>
    <name evidence="1" type="ORF">FD755_018810</name>
</gene>
<evidence type="ECO:0000313" key="1">
    <source>
        <dbReference type="EMBL" id="KAB0369817.1"/>
    </source>
</evidence>
<protein>
    <submittedName>
        <fullName evidence="1">Uncharacterized protein</fullName>
    </submittedName>
</protein>
<sequence length="147" mass="16812">FPAKNHCYRSAFKCYLPEASGGLTLRDNDDTFKAKNMVQVKNDCLEHFHIMAIFLRPFTSMDILSIPQSVSTIWEPFSHFLSFFKSLLDEISEDILLLLLLLSHFSRVRLCATPQMAAHQAPPSLGFSRQEHWSGLPFPSPMHESEN</sequence>
<proteinExistence type="predicted"/>
<dbReference type="EMBL" id="VCEB01000015">
    <property type="protein sequence ID" value="KAB0369817.1"/>
    <property type="molecule type" value="Genomic_DNA"/>
</dbReference>
<feature type="non-terminal residue" evidence="1">
    <location>
        <position position="1"/>
    </location>
</feature>
<organism evidence="1 2">
    <name type="scientific">Muntiacus reevesi</name>
    <name type="common">Reeves' muntjac</name>
    <name type="synonym">Cervus reevesi</name>
    <dbReference type="NCBI Taxonomy" id="9886"/>
    <lineage>
        <taxon>Eukaryota</taxon>
        <taxon>Metazoa</taxon>
        <taxon>Chordata</taxon>
        <taxon>Craniata</taxon>
        <taxon>Vertebrata</taxon>
        <taxon>Euteleostomi</taxon>
        <taxon>Mammalia</taxon>
        <taxon>Eutheria</taxon>
        <taxon>Laurasiatheria</taxon>
        <taxon>Artiodactyla</taxon>
        <taxon>Ruminantia</taxon>
        <taxon>Pecora</taxon>
        <taxon>Cervidae</taxon>
        <taxon>Muntiacinae</taxon>
        <taxon>Muntiacus</taxon>
    </lineage>
</organism>
<accession>A0A5N3XBL3</accession>
<comment type="caution">
    <text evidence="1">The sequence shown here is derived from an EMBL/GenBank/DDBJ whole genome shotgun (WGS) entry which is preliminary data.</text>
</comment>
<dbReference type="Proteomes" id="UP000326062">
    <property type="component" value="Chromosome 13"/>
</dbReference>